<dbReference type="EMBL" id="CP045737">
    <property type="protein sequence ID" value="QGG41815.1"/>
    <property type="molecule type" value="Genomic_DNA"/>
</dbReference>
<protein>
    <submittedName>
        <fullName evidence="1">Uncharacterized protein</fullName>
    </submittedName>
</protein>
<dbReference type="AlphaFoldDB" id="A0A5Q2MMZ4"/>
<gene>
    <name evidence="1" type="ORF">GEV26_10820</name>
</gene>
<organism evidence="1 2">
    <name type="scientific">Aeromicrobium yanjiei</name>
    <dbReference type="NCBI Taxonomy" id="2662028"/>
    <lineage>
        <taxon>Bacteria</taxon>
        <taxon>Bacillati</taxon>
        <taxon>Actinomycetota</taxon>
        <taxon>Actinomycetes</taxon>
        <taxon>Propionibacteriales</taxon>
        <taxon>Nocardioidaceae</taxon>
        <taxon>Aeromicrobium</taxon>
    </lineage>
</organism>
<dbReference type="RefSeq" id="WP_153653081.1">
    <property type="nucleotide sequence ID" value="NZ_CP045737.1"/>
</dbReference>
<evidence type="ECO:0000313" key="2">
    <source>
        <dbReference type="Proteomes" id="UP000392064"/>
    </source>
</evidence>
<evidence type="ECO:0000313" key="1">
    <source>
        <dbReference type="EMBL" id="QGG41815.1"/>
    </source>
</evidence>
<dbReference type="Proteomes" id="UP000392064">
    <property type="component" value="Chromosome"/>
</dbReference>
<keyword evidence="2" id="KW-1185">Reference proteome</keyword>
<sequence length="243" mass="25982">MLHIAWSAGEQYAGEASLDVGAAFVLARRMNLPEQQPLVAQTIDGSTYVFVRLPYVSDPALVITATPGQPVVHRGQRDNGAIVELSTPGGGSTTPAPGQKISLTHSGSRVELRVPDLSFSAVVTFDAPAAPAPDSGTMQLDLETLQRSDAWLVGAIAVALSPEHGVVAHGDLKQAFAAWRGIEVPSDGWFDRNALRPAIESRGLDMPGPRLNKIVYLVERCRRTSEFPARLLADVRARLDATS</sequence>
<reference evidence="1 2" key="1">
    <citation type="submission" date="2019-11" db="EMBL/GenBank/DDBJ databases">
        <authorList>
            <person name="Li J."/>
        </authorList>
    </citation>
    <scope>NUCLEOTIDE SEQUENCE [LARGE SCALE GENOMIC DNA]</scope>
    <source>
        <strain evidence="1 2">MF47</strain>
    </source>
</reference>
<dbReference type="KEGG" id="aef:GEV26_10820"/>
<name>A0A5Q2MMZ4_9ACTN</name>
<accession>A0A5Q2MMZ4</accession>
<proteinExistence type="predicted"/>